<keyword evidence="3" id="KW-1185">Reference proteome</keyword>
<evidence type="ECO:0000313" key="2">
    <source>
        <dbReference type="EMBL" id="NKE70867.1"/>
    </source>
</evidence>
<dbReference type="GO" id="GO:0005975">
    <property type="term" value="P:carbohydrate metabolic process"/>
    <property type="evidence" value="ECO:0007669"/>
    <property type="project" value="InterPro"/>
</dbReference>
<accession>A0A7X6DPF3</accession>
<evidence type="ECO:0000259" key="1">
    <source>
        <dbReference type="PROSITE" id="PS51677"/>
    </source>
</evidence>
<dbReference type="Gene3D" id="3.20.20.370">
    <property type="entry name" value="Glycoside hydrolase/deacetylase"/>
    <property type="match status" value="1"/>
</dbReference>
<dbReference type="EMBL" id="VTOW01000001">
    <property type="protein sequence ID" value="NKE70867.1"/>
    <property type="molecule type" value="Genomic_DNA"/>
</dbReference>
<dbReference type="Gene3D" id="3.40.50.2000">
    <property type="entry name" value="Glycogen Phosphorylase B"/>
    <property type="match status" value="1"/>
</dbReference>
<dbReference type="AlphaFoldDB" id="A0A7X6DPF3"/>
<dbReference type="InterPro" id="IPR011330">
    <property type="entry name" value="Glyco_hydro/deAcase_b/a-brl"/>
</dbReference>
<comment type="caution">
    <text evidence="2">The sequence shown here is derived from an EMBL/GenBank/DDBJ whole genome shotgun (WGS) entry which is preliminary data.</text>
</comment>
<dbReference type="RefSeq" id="WP_168059099.1">
    <property type="nucleotide sequence ID" value="NZ_VTOW01000001.1"/>
</dbReference>
<proteinExistence type="predicted"/>
<organism evidence="2 3">
    <name type="scientific">Candidatus Manganitrophus noduliformans</name>
    <dbReference type="NCBI Taxonomy" id="2606439"/>
    <lineage>
        <taxon>Bacteria</taxon>
        <taxon>Pseudomonadati</taxon>
        <taxon>Nitrospirota</taxon>
        <taxon>Nitrospiria</taxon>
        <taxon>Candidatus Troglogloeales</taxon>
        <taxon>Candidatus Manganitrophaceae</taxon>
        <taxon>Candidatus Manganitrophus</taxon>
    </lineage>
</organism>
<dbReference type="SUPFAM" id="SSF53756">
    <property type="entry name" value="UDP-Glycosyltransferase/glycogen phosphorylase"/>
    <property type="match status" value="1"/>
</dbReference>
<name>A0A7X6DPF3_9BACT</name>
<dbReference type="GO" id="GO:0016810">
    <property type="term" value="F:hydrolase activity, acting on carbon-nitrogen (but not peptide) bonds"/>
    <property type="evidence" value="ECO:0007669"/>
    <property type="project" value="InterPro"/>
</dbReference>
<dbReference type="InterPro" id="IPR002509">
    <property type="entry name" value="NODB_dom"/>
</dbReference>
<dbReference type="PANTHER" id="PTHR21015">
    <property type="entry name" value="UDP-N-ACETYLGLUCOSAMINE--N-ACETYLMURAMYL-(PENTAPEPTIDE) PYROPHOSPHORYL-UNDECAPRENOL N-ACETYLGLUCOSAMINE TRANSFERASE 1"/>
    <property type="match status" value="1"/>
</dbReference>
<dbReference type="InterPro" id="IPR007235">
    <property type="entry name" value="Glyco_trans_28_C"/>
</dbReference>
<dbReference type="Proteomes" id="UP000534783">
    <property type="component" value="Unassembled WGS sequence"/>
</dbReference>
<dbReference type="PANTHER" id="PTHR21015:SF28">
    <property type="entry name" value="SLL1722 PROTEIN"/>
    <property type="match status" value="1"/>
</dbReference>
<gene>
    <name evidence="2" type="ORF">MNODULE_08960</name>
</gene>
<protein>
    <recommendedName>
        <fullName evidence="1">NodB homology domain-containing protein</fullName>
    </recommendedName>
</protein>
<reference evidence="2 3" key="1">
    <citation type="journal article" date="2020" name="Nature">
        <title>Bacterial chemolithoautotrophy via manganese oxidation.</title>
        <authorList>
            <person name="Yu H."/>
            <person name="Leadbetter J.R."/>
        </authorList>
    </citation>
    <scope>NUCLEOTIDE SEQUENCE [LARGE SCALE GENOMIC DNA]</scope>
    <source>
        <strain evidence="2 3">Mn-1</strain>
    </source>
</reference>
<dbReference type="SUPFAM" id="SSF88713">
    <property type="entry name" value="Glycoside hydrolase/deacetylase"/>
    <property type="match status" value="1"/>
</dbReference>
<feature type="domain" description="NodB homology" evidence="1">
    <location>
        <begin position="422"/>
        <end position="641"/>
    </location>
</feature>
<sequence length="663" mass="75862">MTRKKVLFYCQHVLGMGHFIRSMEIVRALNDFEVCFLNGGEIVPGFQFPSSVDVVNLPPLTSDADFKEVRSGGPHSLEEIKETRRLKILSEFERFKPDLFIVELFPFGRRKFAFELVPLLARIRLGGYPTQVVCSLRDILVGKRDQARHEDQVCRIVNRYFDLILIHSDPRFQRLDETFSRVEDIHAATWYTGFVAQQVGQPSGDRREEILAEDEKQMILVSIGGGRVGIELLECAIGAGPIVGETVPHRMLLFTGPYFPEDHFLRLQKRVEKNPNMTIRRYTTDFLSYMKRADLSISMAGYNTCMNILITGTKSLLLPFTGNQNEEQTIRAEKLAALGVAAMIGPDELQPRSLADQIIRALKTEPVSVRLEMQGAEKTARFLGETVRSGQRGKDQAKRKFDSLERPLRPLLDKMAEDKRKIDLFLRDDDVDEDEETLQQLFDITLAHYVPLNLEIIPGALTDSGIKLLDHHKHLHPNLFELNQHGWLHRNHEMEGKKCEFGISRTFDQQWEDISKGKALLEKIFGEKFYPVFTPPWNRCTEETYHVLDRLGFRVFSKDKGERPVTRFSFKEISTTLDLYRWKGKPSMKSPDEIVESLAIQMRGSGPIGILLHHKVMTEEAFAFLDALLGALCRYPNLRFHTFQSLAEAASTLPDRKGLSPLC</sequence>
<dbReference type="GO" id="GO:0016758">
    <property type="term" value="F:hexosyltransferase activity"/>
    <property type="evidence" value="ECO:0007669"/>
    <property type="project" value="InterPro"/>
</dbReference>
<dbReference type="Pfam" id="PF04101">
    <property type="entry name" value="Glyco_tran_28_C"/>
    <property type="match status" value="1"/>
</dbReference>
<dbReference type="PROSITE" id="PS51677">
    <property type="entry name" value="NODB"/>
    <property type="match status" value="1"/>
</dbReference>
<evidence type="ECO:0000313" key="3">
    <source>
        <dbReference type="Proteomes" id="UP000534783"/>
    </source>
</evidence>